<evidence type="ECO:0000259" key="1">
    <source>
        <dbReference type="Pfam" id="PF01590"/>
    </source>
</evidence>
<gene>
    <name evidence="3" type="ORF">ENL48_04120</name>
    <name evidence="2" type="ORF">ENX77_07045</name>
</gene>
<dbReference type="SUPFAM" id="SSF55781">
    <property type="entry name" value="GAF domain-like"/>
    <property type="match status" value="1"/>
</dbReference>
<dbReference type="AlphaFoldDB" id="A0A7C3UCQ9"/>
<protein>
    <submittedName>
        <fullName evidence="2">GAF domain-containing protein</fullName>
    </submittedName>
</protein>
<name>A0A7C3UCQ9_9EURY</name>
<sequence length="74" mass="8553">MISEGKIIGAITVYSTSETFNNEELDLLQTLAKDLAFVIGKLINWEVFLRKNYESRRSMFRSCHKNGGYYQTPD</sequence>
<accession>A0A7C3UCQ9</accession>
<organism evidence="2">
    <name type="scientific">Geoglobus ahangari</name>
    <dbReference type="NCBI Taxonomy" id="113653"/>
    <lineage>
        <taxon>Archaea</taxon>
        <taxon>Methanobacteriati</taxon>
        <taxon>Methanobacteriota</taxon>
        <taxon>Archaeoglobi</taxon>
        <taxon>Archaeoglobales</taxon>
        <taxon>Archaeoglobaceae</taxon>
        <taxon>Geoglobus</taxon>
    </lineage>
</organism>
<dbReference type="InterPro" id="IPR029016">
    <property type="entry name" value="GAF-like_dom_sf"/>
</dbReference>
<feature type="domain" description="GAF" evidence="1">
    <location>
        <begin position="2"/>
        <end position="38"/>
    </location>
</feature>
<proteinExistence type="predicted"/>
<evidence type="ECO:0000313" key="2">
    <source>
        <dbReference type="EMBL" id="HGE66850.1"/>
    </source>
</evidence>
<reference evidence="2" key="1">
    <citation type="journal article" date="2020" name="mSystems">
        <title>Genome- and Community-Level Interaction Insights into Carbon Utilization and Element Cycling Functions of Hydrothermarchaeota in Hydrothermal Sediment.</title>
        <authorList>
            <person name="Zhou Z."/>
            <person name="Liu Y."/>
            <person name="Xu W."/>
            <person name="Pan J."/>
            <person name="Luo Z.H."/>
            <person name="Li M."/>
        </authorList>
    </citation>
    <scope>NUCLEOTIDE SEQUENCE [LARGE SCALE GENOMIC DNA]</scope>
    <source>
        <strain evidence="3">SpSt-10</strain>
        <strain evidence="2">SpSt-97</strain>
    </source>
</reference>
<dbReference type="EMBL" id="DTPI01000032">
    <property type="protein sequence ID" value="HGE66850.1"/>
    <property type="molecule type" value="Genomic_DNA"/>
</dbReference>
<evidence type="ECO:0000313" key="3">
    <source>
        <dbReference type="EMBL" id="HHF48365.1"/>
    </source>
</evidence>
<dbReference type="Gene3D" id="3.30.450.40">
    <property type="match status" value="1"/>
</dbReference>
<dbReference type="InterPro" id="IPR003018">
    <property type="entry name" value="GAF"/>
</dbReference>
<dbReference type="EMBL" id="DRUC01000059">
    <property type="protein sequence ID" value="HHF48365.1"/>
    <property type="molecule type" value="Genomic_DNA"/>
</dbReference>
<comment type="caution">
    <text evidence="2">The sequence shown here is derived from an EMBL/GenBank/DDBJ whole genome shotgun (WGS) entry which is preliminary data.</text>
</comment>
<dbReference type="Pfam" id="PF01590">
    <property type="entry name" value="GAF"/>
    <property type="match status" value="1"/>
</dbReference>